<dbReference type="SUPFAM" id="SSF51735">
    <property type="entry name" value="NAD(P)-binding Rossmann-fold domains"/>
    <property type="match status" value="1"/>
</dbReference>
<comment type="caution">
    <text evidence="6">The sequence shown here is derived from an EMBL/GenBank/DDBJ whole genome shotgun (WGS) entry which is preliminary data.</text>
</comment>
<gene>
    <name evidence="6" type="ORF">Egran_04708</name>
</gene>
<dbReference type="NCBIfam" id="TIGR03649">
    <property type="entry name" value="ergot_EASG"/>
    <property type="match status" value="1"/>
</dbReference>
<evidence type="ECO:0000259" key="5">
    <source>
        <dbReference type="Pfam" id="PF05368"/>
    </source>
</evidence>
<comment type="similarity">
    <text evidence="2">Belongs to the fgaFS/easG family.</text>
</comment>
<evidence type="ECO:0000256" key="1">
    <source>
        <dbReference type="ARBA" id="ARBA00005107"/>
    </source>
</evidence>
<accession>A0A232LTR5</accession>
<keyword evidence="3" id="KW-0017">Alkaloid metabolism</keyword>
<protein>
    <recommendedName>
        <fullName evidence="5">NmrA-like domain-containing protein</fullName>
    </recommendedName>
</protein>
<dbReference type="Gene3D" id="3.90.25.10">
    <property type="entry name" value="UDP-galactose 4-epimerase, domain 1"/>
    <property type="match status" value="1"/>
</dbReference>
<comment type="pathway">
    <text evidence="1">Alkaloid biosynthesis; ergot alkaloid biosynthesis.</text>
</comment>
<evidence type="ECO:0000313" key="7">
    <source>
        <dbReference type="Proteomes" id="UP000243515"/>
    </source>
</evidence>
<dbReference type="Gene3D" id="3.40.50.720">
    <property type="entry name" value="NAD(P)-binding Rossmann-like Domain"/>
    <property type="match status" value="1"/>
</dbReference>
<organism evidence="6 7">
    <name type="scientific">Elaphomyces granulatus</name>
    <dbReference type="NCBI Taxonomy" id="519963"/>
    <lineage>
        <taxon>Eukaryota</taxon>
        <taxon>Fungi</taxon>
        <taxon>Dikarya</taxon>
        <taxon>Ascomycota</taxon>
        <taxon>Pezizomycotina</taxon>
        <taxon>Eurotiomycetes</taxon>
        <taxon>Eurotiomycetidae</taxon>
        <taxon>Eurotiales</taxon>
        <taxon>Elaphomycetaceae</taxon>
        <taxon>Elaphomyces</taxon>
    </lineage>
</organism>
<dbReference type="Pfam" id="PF05368">
    <property type="entry name" value="NmrA"/>
    <property type="match status" value="1"/>
</dbReference>
<reference evidence="6 7" key="1">
    <citation type="journal article" date="2015" name="Environ. Microbiol.">
        <title>Metagenome sequence of Elaphomyces granulatus from sporocarp tissue reveals Ascomycota ectomycorrhizal fingerprints of genome expansion and a Proteobacteria-rich microbiome.</title>
        <authorList>
            <person name="Quandt C.A."/>
            <person name="Kohler A."/>
            <person name="Hesse C.N."/>
            <person name="Sharpton T.J."/>
            <person name="Martin F."/>
            <person name="Spatafora J.W."/>
        </authorList>
    </citation>
    <scope>NUCLEOTIDE SEQUENCE [LARGE SCALE GENOMIC DNA]</scope>
    <source>
        <strain evidence="6 7">OSC145934</strain>
    </source>
</reference>
<dbReference type="InterPro" id="IPR008030">
    <property type="entry name" value="NmrA-like"/>
</dbReference>
<dbReference type="PANTHER" id="PTHR43162:SF1">
    <property type="entry name" value="PRESTALK A DIFFERENTIATION PROTEIN A"/>
    <property type="match status" value="1"/>
</dbReference>
<proteinExistence type="inferred from homology"/>
<name>A0A232LTR5_9EURO</name>
<evidence type="ECO:0000313" key="6">
    <source>
        <dbReference type="EMBL" id="OXV07529.1"/>
    </source>
</evidence>
<evidence type="ECO:0000256" key="3">
    <source>
        <dbReference type="ARBA" id="ARBA00022589"/>
    </source>
</evidence>
<dbReference type="InterPro" id="IPR036291">
    <property type="entry name" value="NAD(P)-bd_dom_sf"/>
</dbReference>
<keyword evidence="4" id="KW-0560">Oxidoreductase</keyword>
<dbReference type="UniPathway" id="UPA00327"/>
<dbReference type="GO" id="GO:0035835">
    <property type="term" value="P:indole alkaloid biosynthetic process"/>
    <property type="evidence" value="ECO:0007669"/>
    <property type="project" value="UniProtKB-UniPathway"/>
</dbReference>
<dbReference type="InterPro" id="IPR019901">
    <property type="entry name" value="Ergot_alkaloid_biosynthesis"/>
</dbReference>
<dbReference type="EMBL" id="NPHW01004776">
    <property type="protein sequence ID" value="OXV07529.1"/>
    <property type="molecule type" value="Genomic_DNA"/>
</dbReference>
<dbReference type="OrthoDB" id="9997102at2759"/>
<dbReference type="Proteomes" id="UP000243515">
    <property type="component" value="Unassembled WGS sequence"/>
</dbReference>
<dbReference type="InterPro" id="IPR051604">
    <property type="entry name" value="Ergot_Alk_Oxidoreductase"/>
</dbReference>
<dbReference type="AlphaFoldDB" id="A0A232LTR5"/>
<evidence type="ECO:0000256" key="2">
    <source>
        <dbReference type="ARBA" id="ARBA00005372"/>
    </source>
</evidence>
<sequence>MTVLLLGGTGKTSSRIARLLEKANITVLLASRSGTGPAPFQSCHFDWFNPSTYNNPFTQVADITAVYLIPPFTLNMFTPMKSFTELARRNGVQRFVFLSGSILDDGDLATRQFHEYLTGLGVDYAIICPTWFMENLSEVNVALIRDKNMICSATCDGKIPWVSVDDVAMVAYHALVDEPAHNTAHLVLGPELLSYDDVAEILSKALGRKISHVRISEEEVAADLQSAGGLEPGYARMLAALDTAVAHGIEERLNEKVLQITGRSPKAFKEFVEANKAVWT</sequence>
<keyword evidence="7" id="KW-1185">Reference proteome</keyword>
<dbReference type="GO" id="GO:0016491">
    <property type="term" value="F:oxidoreductase activity"/>
    <property type="evidence" value="ECO:0007669"/>
    <property type="project" value="UniProtKB-KW"/>
</dbReference>
<feature type="domain" description="NmrA-like" evidence="5">
    <location>
        <begin position="115"/>
        <end position="226"/>
    </location>
</feature>
<dbReference type="PANTHER" id="PTHR43162">
    <property type="match status" value="1"/>
</dbReference>
<evidence type="ECO:0000256" key="4">
    <source>
        <dbReference type="ARBA" id="ARBA00023002"/>
    </source>
</evidence>